<evidence type="ECO:0000256" key="1">
    <source>
        <dbReference type="ARBA" id="ARBA00007664"/>
    </source>
</evidence>
<dbReference type="InterPro" id="IPR018114">
    <property type="entry name" value="TRYPSIN_HIS"/>
</dbReference>
<reference evidence="10" key="2">
    <citation type="journal article" date="2023" name="Science">
        <title>Genomic signatures of disease resistance in endangered staghorn corals.</title>
        <authorList>
            <person name="Vollmer S.V."/>
            <person name="Selwyn J.D."/>
            <person name="Despard B.A."/>
            <person name="Roesel C.L."/>
        </authorList>
    </citation>
    <scope>NUCLEOTIDE SEQUENCE</scope>
    <source>
        <strain evidence="10">K2</strain>
    </source>
</reference>
<dbReference type="EC" id="3.4.21.-" evidence="7"/>
<dbReference type="EMBL" id="JARQWQ010000035">
    <property type="protein sequence ID" value="KAK2560743.1"/>
    <property type="molecule type" value="Genomic_DNA"/>
</dbReference>
<feature type="chain" id="PRO_5041770059" description="Serine protease" evidence="7">
    <location>
        <begin position="21"/>
        <end position="432"/>
    </location>
</feature>
<dbReference type="AlphaFoldDB" id="A0AAD9QG79"/>
<keyword evidence="11" id="KW-1185">Reference proteome</keyword>
<evidence type="ECO:0000256" key="4">
    <source>
        <dbReference type="ARBA" id="ARBA00022729"/>
    </source>
</evidence>
<dbReference type="GO" id="GO:0004252">
    <property type="term" value="F:serine-type endopeptidase activity"/>
    <property type="evidence" value="ECO:0007669"/>
    <property type="project" value="InterPro"/>
</dbReference>
<feature type="compositionally biased region" description="Polar residues" evidence="8">
    <location>
        <begin position="41"/>
        <end position="56"/>
    </location>
</feature>
<feature type="region of interest" description="Disordered" evidence="8">
    <location>
        <begin position="413"/>
        <end position="432"/>
    </location>
</feature>
<keyword evidence="5 7" id="KW-0378">Hydrolase</keyword>
<dbReference type="SUPFAM" id="SSF50494">
    <property type="entry name" value="Trypsin-like serine proteases"/>
    <property type="match status" value="1"/>
</dbReference>
<feature type="signal peptide" evidence="7">
    <location>
        <begin position="1"/>
        <end position="20"/>
    </location>
</feature>
<dbReference type="InterPro" id="IPR008256">
    <property type="entry name" value="Peptidase_S1B"/>
</dbReference>
<evidence type="ECO:0000256" key="6">
    <source>
        <dbReference type="ARBA" id="ARBA00022825"/>
    </source>
</evidence>
<dbReference type="PROSITE" id="PS00134">
    <property type="entry name" value="TRYPSIN_HIS"/>
    <property type="match status" value="1"/>
</dbReference>
<evidence type="ECO:0000313" key="11">
    <source>
        <dbReference type="Proteomes" id="UP001249851"/>
    </source>
</evidence>
<keyword evidence="4 7" id="KW-0732">Signal</keyword>
<gene>
    <name evidence="10" type="ORF">P5673_016523</name>
</gene>
<evidence type="ECO:0000256" key="7">
    <source>
        <dbReference type="RuleBase" id="RU004296"/>
    </source>
</evidence>
<keyword evidence="3 7" id="KW-0645">Protease</keyword>
<dbReference type="InterPro" id="IPR043504">
    <property type="entry name" value="Peptidase_S1_PA_chymotrypsin"/>
</dbReference>
<dbReference type="InterPro" id="IPR009003">
    <property type="entry name" value="Peptidase_S1_PA"/>
</dbReference>
<feature type="region of interest" description="Disordered" evidence="8">
    <location>
        <begin position="34"/>
        <end position="60"/>
    </location>
</feature>
<dbReference type="PRINTS" id="PR00839">
    <property type="entry name" value="V8PROTEASE"/>
</dbReference>
<dbReference type="InterPro" id="IPR050966">
    <property type="entry name" value="Glutamyl_endopeptidase"/>
</dbReference>
<keyword evidence="6 7" id="KW-0720">Serine protease</keyword>
<accession>A0AAD9QG79</accession>
<protein>
    <recommendedName>
        <fullName evidence="7">Serine protease</fullName>
        <ecNumber evidence="7">3.4.21.-</ecNumber>
    </recommendedName>
</protein>
<dbReference type="Proteomes" id="UP001249851">
    <property type="component" value="Unassembled WGS sequence"/>
</dbReference>
<comment type="similarity">
    <text evidence="2 7">Belongs to the peptidase S1B family.</text>
</comment>
<dbReference type="Gene3D" id="2.40.10.10">
    <property type="entry name" value="Trypsin-like serine proteases"/>
    <property type="match status" value="2"/>
</dbReference>
<proteinExistence type="inferred from homology"/>
<comment type="similarity">
    <text evidence="1">Belongs to the peptidase S1 family.</text>
</comment>
<evidence type="ECO:0000256" key="8">
    <source>
        <dbReference type="SAM" id="MobiDB-lite"/>
    </source>
</evidence>
<dbReference type="InterPro" id="IPR001254">
    <property type="entry name" value="Trypsin_dom"/>
</dbReference>
<dbReference type="GO" id="GO:0006508">
    <property type="term" value="P:proteolysis"/>
    <property type="evidence" value="ECO:0007669"/>
    <property type="project" value="UniProtKB-KW"/>
</dbReference>
<organism evidence="10 11">
    <name type="scientific">Acropora cervicornis</name>
    <name type="common">Staghorn coral</name>
    <dbReference type="NCBI Taxonomy" id="6130"/>
    <lineage>
        <taxon>Eukaryota</taxon>
        <taxon>Metazoa</taxon>
        <taxon>Cnidaria</taxon>
        <taxon>Anthozoa</taxon>
        <taxon>Hexacorallia</taxon>
        <taxon>Scleractinia</taxon>
        <taxon>Astrocoeniina</taxon>
        <taxon>Acroporidae</taxon>
        <taxon>Acropora</taxon>
    </lineage>
</organism>
<dbReference type="PANTHER" id="PTHR15462">
    <property type="entry name" value="SERINE PROTEASE"/>
    <property type="match status" value="1"/>
</dbReference>
<dbReference type="PANTHER" id="PTHR15462:SF8">
    <property type="entry name" value="SERINE PROTEASE"/>
    <property type="match status" value="1"/>
</dbReference>
<reference evidence="10" key="1">
    <citation type="journal article" date="2023" name="G3 (Bethesda)">
        <title>Whole genome assembly and annotation of the endangered Caribbean coral Acropora cervicornis.</title>
        <authorList>
            <person name="Selwyn J.D."/>
            <person name="Vollmer S.V."/>
        </authorList>
    </citation>
    <scope>NUCLEOTIDE SEQUENCE</scope>
    <source>
        <strain evidence="10">K2</strain>
    </source>
</reference>
<evidence type="ECO:0000256" key="3">
    <source>
        <dbReference type="ARBA" id="ARBA00022670"/>
    </source>
</evidence>
<dbReference type="Pfam" id="PF00089">
    <property type="entry name" value="Trypsin"/>
    <property type="match status" value="1"/>
</dbReference>
<feature type="domain" description="Peptidase S1" evidence="9">
    <location>
        <begin position="199"/>
        <end position="289"/>
    </location>
</feature>
<evidence type="ECO:0000259" key="9">
    <source>
        <dbReference type="Pfam" id="PF00089"/>
    </source>
</evidence>
<name>A0AAD9QG79_ACRCE</name>
<evidence type="ECO:0000256" key="5">
    <source>
        <dbReference type="ARBA" id="ARBA00022801"/>
    </source>
</evidence>
<comment type="caution">
    <text evidence="10">The sequence shown here is derived from an EMBL/GenBank/DDBJ whole genome shotgun (WGS) entry which is preliminary data.</text>
</comment>
<evidence type="ECO:0000313" key="10">
    <source>
        <dbReference type="EMBL" id="KAK2560743.1"/>
    </source>
</evidence>
<evidence type="ECO:0000256" key="2">
    <source>
        <dbReference type="ARBA" id="ARBA00008764"/>
    </source>
</evidence>
<sequence>MTSAKSFLISSLFYLFAMQASIVCLKPQKPVGDIEAPPLSSRRNSSVKNENGTGPWSTEDDSHDDFPALSFFLRDVLTTSLGVISNTGELRPNSSKLVDLDQLTDGSQNASNLSRLNYETLWHNGSLTLTLVDIQEGLQKHHDIWDDIPTFELEEDVEDFRLDDDDVDMFDKTQSDEPHRRKRALFGSDDRIEVSADGSRHLPYSAVVSVNTGCTGTLIAQDHVLTAAHCIHDGTKYITDVPHLKVGVLRRPRKPRWIRVDYMKVPRGWTLSRDFRYDYAVLKLRRPAPSPAQYLEMYEIPAHLSMPLRIQFASFPSDKPKFTLWYSYCKAHCLNHAILNRCDSNYGSSGAGIYGKIRKGSRVERFVMGVFSGLGNFVKFRGKRRRMNVGTKITPLKLAQIRAWLDASPPDNRDAPVIRAMPPSRNPPISRQ</sequence>